<organism evidence="1 2">
    <name type="scientific">Taxus chinensis</name>
    <name type="common">Chinese yew</name>
    <name type="synonym">Taxus wallichiana var. chinensis</name>
    <dbReference type="NCBI Taxonomy" id="29808"/>
    <lineage>
        <taxon>Eukaryota</taxon>
        <taxon>Viridiplantae</taxon>
        <taxon>Streptophyta</taxon>
        <taxon>Embryophyta</taxon>
        <taxon>Tracheophyta</taxon>
        <taxon>Spermatophyta</taxon>
        <taxon>Pinopsida</taxon>
        <taxon>Pinidae</taxon>
        <taxon>Conifers II</taxon>
        <taxon>Cupressales</taxon>
        <taxon>Taxaceae</taxon>
        <taxon>Taxus</taxon>
    </lineage>
</organism>
<comment type="caution">
    <text evidence="1">The sequence shown here is derived from an EMBL/GenBank/DDBJ whole genome shotgun (WGS) entry which is preliminary data.</text>
</comment>
<keyword evidence="2" id="KW-1185">Reference proteome</keyword>
<evidence type="ECO:0000313" key="2">
    <source>
        <dbReference type="Proteomes" id="UP000824469"/>
    </source>
</evidence>
<dbReference type="Proteomes" id="UP000824469">
    <property type="component" value="Unassembled WGS sequence"/>
</dbReference>
<gene>
    <name evidence="1" type="ORF">KI387_032221</name>
</gene>
<reference evidence="1 2" key="1">
    <citation type="journal article" date="2021" name="Nat. Plants">
        <title>The Taxus genome provides insights into paclitaxel biosynthesis.</title>
        <authorList>
            <person name="Xiong X."/>
            <person name="Gou J."/>
            <person name="Liao Q."/>
            <person name="Li Y."/>
            <person name="Zhou Q."/>
            <person name="Bi G."/>
            <person name="Li C."/>
            <person name="Du R."/>
            <person name="Wang X."/>
            <person name="Sun T."/>
            <person name="Guo L."/>
            <person name="Liang H."/>
            <person name="Lu P."/>
            <person name="Wu Y."/>
            <person name="Zhang Z."/>
            <person name="Ro D.K."/>
            <person name="Shang Y."/>
            <person name="Huang S."/>
            <person name="Yan J."/>
        </authorList>
    </citation>
    <scope>NUCLEOTIDE SEQUENCE [LARGE SCALE GENOMIC DNA]</scope>
    <source>
        <strain evidence="1">Ta-2019</strain>
    </source>
</reference>
<sequence length="124" mass="13738">LGNSFLSSRRARVVSQNVSQLDELRAIIRNSISSGFREGLPIFQCFEGTLELAQNRGDYVCSALTTMSVSRLRISRIRIHQGSGVESVSSNNFFVEESLGSRSLGDGFLNLLRDITLLQTRRVG</sequence>
<accession>A0AA38BYT1</accession>
<feature type="non-terminal residue" evidence="1">
    <location>
        <position position="124"/>
    </location>
</feature>
<dbReference type="AlphaFoldDB" id="A0AA38BYT1"/>
<evidence type="ECO:0000313" key="1">
    <source>
        <dbReference type="EMBL" id="KAH9288104.1"/>
    </source>
</evidence>
<feature type="non-terminal residue" evidence="1">
    <location>
        <position position="1"/>
    </location>
</feature>
<proteinExistence type="predicted"/>
<name>A0AA38BYT1_TAXCH</name>
<dbReference type="EMBL" id="JAHRHJ020003813">
    <property type="protein sequence ID" value="KAH9288104.1"/>
    <property type="molecule type" value="Genomic_DNA"/>
</dbReference>
<protein>
    <submittedName>
        <fullName evidence="1">Uncharacterized protein</fullName>
    </submittedName>
</protein>